<feature type="domain" description="DDT" evidence="6">
    <location>
        <begin position="410"/>
        <end position="470"/>
    </location>
</feature>
<evidence type="ECO:0000256" key="1">
    <source>
        <dbReference type="ARBA" id="ARBA00004123"/>
    </source>
</evidence>
<dbReference type="RefSeq" id="NP_985438.2">
    <property type="nucleotide sequence ID" value="NM_210792.2"/>
</dbReference>
<dbReference type="Pfam" id="PF15613">
    <property type="entry name" value="WSD"/>
    <property type="match status" value="1"/>
</dbReference>
<dbReference type="Pfam" id="PF15612">
    <property type="entry name" value="WHIM1"/>
    <property type="match status" value="1"/>
</dbReference>
<dbReference type="Proteomes" id="UP000000591">
    <property type="component" value="Chromosome VI"/>
</dbReference>
<feature type="compositionally biased region" description="Polar residues" evidence="5">
    <location>
        <begin position="577"/>
        <end position="591"/>
    </location>
</feature>
<dbReference type="KEGG" id="ago:AGOS_AFL112W"/>
<evidence type="ECO:0000256" key="3">
    <source>
        <dbReference type="ARBA" id="ARBA00023242"/>
    </source>
</evidence>
<dbReference type="GO" id="GO:0005634">
    <property type="term" value="C:nucleus"/>
    <property type="evidence" value="ECO:0000318"/>
    <property type="project" value="GO_Central"/>
</dbReference>
<comment type="subcellular location">
    <subcellularLocation>
        <location evidence="1 4">Nucleus</location>
    </subcellularLocation>
</comment>
<dbReference type="EMBL" id="AE016819">
    <property type="protein sequence ID" value="AAS53262.2"/>
    <property type="molecule type" value="Genomic_DNA"/>
</dbReference>
<dbReference type="eggNOG" id="KOG1245">
    <property type="taxonomic scope" value="Eukaryota"/>
</dbReference>
<sequence>MVLYKRKPIVLPTPKPLPANLECKVWHINETGEWFLTYQEYLERLDFYTRHYFTCEITGTSCLTFFDALNSEESQFKNVEERFPLKLREPVARFLHFNEVRRLDLLVEQVYAKFKTDFFPGEVVYLRKNRQEVTPAPEDLFREGEVGMQSAPHSSPNSAASSHQSQSLQYQKPYVVKEKAHFNAIVDPETKRQISPAYSKYMLVEEHSSGNTGYIIADQSQIYRDRSSFTKHLIKCFCKITLRRASSKMGAPWCVKEDYLPMYGLTMDWPVDMLKYKEDQMEQRPNSLSKRAREEAATSDLDGQIQPWDHENESYDAAKEHKKKVKKDQPGSQAECPIATTDIEVNPAENQLEEQGASVSLHVPNENAPITSIMEDLKLPFVGQHQPLSSLMTYSRNLDAIPHTSRIPTFRNFEKVIQCYAFLNTFNEKLCISNFTWENFITTFRCTDVKLLSGKVVLVNVTSENTTDTESGEKDSDIEVLDVVDQDDTYMSADVLDFIKAQNNEHITYSIEDDDSLDDEYLDAIKDNGSALLVECFVSLLRLFIDEQGDWKTLVMENWYDEEDEDEDKVSGGGRGNTSEESTGLNSKITNGNASCDQGNFDAKVQDNDKNAVEVKTENLVQNDDHEITTPEIDTLLDKCLTFRKINWSERLTKRQFQNGFWLIVLLGVYQDCMHLPMYTKFIHDFIKSVVPKDGTSTQLNKTLWRNFCRNLDVEQKVTALWILVDLCSNFSHDIKAAVEDSMELCGQIRSERYKIGRDLKVEYQTLTDLQETSRKLAEKTADSPELMELEQKMARQEDKIARLQEDKSYLDRVLCENDLQRLKPLGMDRYGNKYYWLELHGITRPSKSEGDTYRSLTAGRIWIQGPNSWDYNYILGISEDQISQWLSIRLEQGSAAATRKVFGVYRAENGSYWLDDESSGQAIELVDQKGALNYNVTLTALQKKIIDETPDGLLLSDSQWYCINSVRDYKILADWWENWGRREHDLLRQVKNVETEIMGSLEGDTSALDTLQKEKELMQKFKDHQLTPEELQLAANGEQKDQEQSFKTEDQLEQIAEEIMKLDDSSKTRKILDRIKVLEAKRDELLAKKQHVEQHKPGSRIQLRSEYKRQKLNIDQKLRLQEEVLTELVNFSFSERQRETIEWENERALNLWGFPLVKGASGKTKVQMQGTVDDKLSSILKNTLKHQDTATAA</sequence>
<dbReference type="InParanoid" id="Q755D5"/>
<gene>
    <name evidence="8" type="ORF">AGOS_AFL112W</name>
</gene>
<dbReference type="PANTHER" id="PTHR32075">
    <property type="entry name" value="ISWI CHROMATIN-REMODELING COMPLEX SUBUNIT YPL216W-RELATED"/>
    <property type="match status" value="1"/>
</dbReference>
<dbReference type="InterPro" id="IPR028942">
    <property type="entry name" value="WHIM1_dom"/>
</dbReference>
<evidence type="ECO:0000259" key="6">
    <source>
        <dbReference type="PROSITE" id="PS50827"/>
    </source>
</evidence>
<dbReference type="GeneID" id="4621665"/>
<evidence type="ECO:0000259" key="7">
    <source>
        <dbReference type="PROSITE" id="PS51136"/>
    </source>
</evidence>
<keyword evidence="3 4" id="KW-0539">Nucleus</keyword>
<dbReference type="PANTHER" id="PTHR32075:SF6">
    <property type="entry name" value="ISWI CHROMATIN-REMODELING COMPLEX SUBUNIT YPL216W-RELATED"/>
    <property type="match status" value="1"/>
</dbReference>
<dbReference type="FunCoup" id="Q755D5">
    <property type="interactions" value="335"/>
</dbReference>
<evidence type="ECO:0000313" key="8">
    <source>
        <dbReference type="EMBL" id="AAS53262.2"/>
    </source>
</evidence>
<dbReference type="HOGENOM" id="CLU_265647_0_0_1"/>
<dbReference type="Pfam" id="PF10537">
    <property type="entry name" value="WAC_Acf1_DNA_bd"/>
    <property type="match status" value="1"/>
</dbReference>
<proteinExistence type="predicted"/>
<dbReference type="AlphaFoldDB" id="Q755D5"/>
<reference evidence="8 9" key="1">
    <citation type="journal article" date="2004" name="Science">
        <title>The Ashbya gossypii genome as a tool for mapping the ancient Saccharomyces cerevisiae genome.</title>
        <authorList>
            <person name="Dietrich F.S."/>
            <person name="Voegeli S."/>
            <person name="Brachat S."/>
            <person name="Lerch A."/>
            <person name="Gates K."/>
            <person name="Steiner S."/>
            <person name="Mohr C."/>
            <person name="Pohlmann R."/>
            <person name="Luedi P."/>
            <person name="Choi S."/>
            <person name="Wing R.A."/>
            <person name="Flavier A."/>
            <person name="Gaffney T.D."/>
            <person name="Philippsen P."/>
        </authorList>
    </citation>
    <scope>NUCLEOTIDE SEQUENCE [LARGE SCALE GENOMIC DNA]</scope>
    <source>
        <strain evidence="9">ATCC 10895 / CBS 109.51 / FGSC 9923 / NRRL Y-1056</strain>
    </source>
</reference>
<dbReference type="GO" id="GO:0000785">
    <property type="term" value="C:chromatin"/>
    <property type="evidence" value="ECO:0007669"/>
    <property type="project" value="UniProtKB-ARBA"/>
</dbReference>
<dbReference type="Pfam" id="PF02791">
    <property type="entry name" value="DDT"/>
    <property type="match status" value="1"/>
</dbReference>
<feature type="region of interest" description="Disordered" evidence="5">
    <location>
        <begin position="280"/>
        <end position="309"/>
    </location>
</feature>
<dbReference type="InterPro" id="IPR018501">
    <property type="entry name" value="DDT_dom"/>
</dbReference>
<evidence type="ECO:0000256" key="2">
    <source>
        <dbReference type="ARBA" id="ARBA00023054"/>
    </source>
</evidence>
<evidence type="ECO:0000256" key="4">
    <source>
        <dbReference type="PROSITE-ProRule" id="PRU00475"/>
    </source>
</evidence>
<keyword evidence="9" id="KW-1185">Reference proteome</keyword>
<dbReference type="STRING" id="284811.Q755D5"/>
<dbReference type="OrthoDB" id="332390at2759"/>
<dbReference type="InterPro" id="IPR028941">
    <property type="entry name" value="WHIM2_dom"/>
</dbReference>
<name>Q755D5_EREGS</name>
<evidence type="ECO:0000313" key="9">
    <source>
        <dbReference type="Proteomes" id="UP000000591"/>
    </source>
</evidence>
<feature type="region of interest" description="Disordered" evidence="5">
    <location>
        <begin position="562"/>
        <end position="591"/>
    </location>
</feature>
<dbReference type="OMA" id="GAPWCVK"/>
<keyword evidence="2" id="KW-0175">Coiled coil</keyword>
<dbReference type="PROSITE" id="PS50827">
    <property type="entry name" value="DDT"/>
    <property type="match status" value="1"/>
</dbReference>
<organism evidence="8 9">
    <name type="scientific">Eremothecium gossypii (strain ATCC 10895 / CBS 109.51 / FGSC 9923 / NRRL Y-1056)</name>
    <name type="common">Yeast</name>
    <name type="synonym">Ashbya gossypii</name>
    <dbReference type="NCBI Taxonomy" id="284811"/>
    <lineage>
        <taxon>Eukaryota</taxon>
        <taxon>Fungi</taxon>
        <taxon>Dikarya</taxon>
        <taxon>Ascomycota</taxon>
        <taxon>Saccharomycotina</taxon>
        <taxon>Saccharomycetes</taxon>
        <taxon>Saccharomycetales</taxon>
        <taxon>Saccharomycetaceae</taxon>
        <taxon>Eremothecium</taxon>
    </lineage>
</organism>
<protein>
    <submittedName>
        <fullName evidence="8">AFL112Wp</fullName>
    </submittedName>
</protein>
<accession>Q755D5</accession>
<dbReference type="GO" id="GO:0000781">
    <property type="term" value="C:chromosome, telomeric region"/>
    <property type="evidence" value="ECO:0007669"/>
    <property type="project" value="GOC"/>
</dbReference>
<dbReference type="GO" id="GO:0031509">
    <property type="term" value="P:subtelomeric heterochromatin formation"/>
    <property type="evidence" value="ECO:0000318"/>
    <property type="project" value="GO_Central"/>
</dbReference>
<feature type="domain" description="WAC" evidence="7">
    <location>
        <begin position="23"/>
        <end position="130"/>
    </location>
</feature>
<reference evidence="9" key="2">
    <citation type="journal article" date="2013" name="G3 (Bethesda)">
        <title>Genomes of Ashbya fungi isolated from insects reveal four mating-type loci, numerous translocations, lack of transposons, and distinct gene duplications.</title>
        <authorList>
            <person name="Dietrich F.S."/>
            <person name="Voegeli S."/>
            <person name="Kuo S."/>
            <person name="Philippsen P."/>
        </authorList>
    </citation>
    <scope>GENOME REANNOTATION</scope>
    <source>
        <strain evidence="9">ATCC 10895 / CBS 109.51 / FGSC 9923 / NRRL Y-1056</strain>
    </source>
</reference>
<dbReference type="PROSITE" id="PS51136">
    <property type="entry name" value="WAC"/>
    <property type="match status" value="1"/>
</dbReference>
<dbReference type="InterPro" id="IPR013136">
    <property type="entry name" value="WSTF_Acf1_Cbp146"/>
</dbReference>
<evidence type="ECO:0000256" key="5">
    <source>
        <dbReference type="SAM" id="MobiDB-lite"/>
    </source>
</evidence>